<dbReference type="PROSITE" id="PS50165">
    <property type="entry name" value="UVRC"/>
    <property type="match status" value="1"/>
</dbReference>
<dbReference type="InterPro" id="IPR050066">
    <property type="entry name" value="UvrABC_protein_C"/>
</dbReference>
<feature type="domain" description="UvrC family homology region profile" evidence="8">
    <location>
        <begin position="305"/>
        <end position="497"/>
    </location>
</feature>
<gene>
    <name evidence="9" type="primary">uvrC</name>
    <name evidence="9" type="ORF">NARC_140107</name>
</gene>
<evidence type="ECO:0000256" key="5">
    <source>
        <dbReference type="ARBA" id="ARBA00023204"/>
    </source>
</evidence>
<keyword evidence="4" id="KW-0267">Excision nuclease</keyword>
<feature type="domain" description="GIY-YIG" evidence="7">
    <location>
        <begin position="15"/>
        <end position="98"/>
    </location>
</feature>
<dbReference type="GO" id="GO:0009381">
    <property type="term" value="F:excinuclease ABC activity"/>
    <property type="evidence" value="ECO:0007669"/>
    <property type="project" value="InterPro"/>
</dbReference>
<organism evidence="9 10">
    <name type="scientific">Candidatus Nitrosocosmicus arcticus</name>
    <dbReference type="NCBI Taxonomy" id="2035267"/>
    <lineage>
        <taxon>Archaea</taxon>
        <taxon>Nitrososphaerota</taxon>
        <taxon>Nitrososphaeria</taxon>
        <taxon>Nitrososphaerales</taxon>
        <taxon>Nitrososphaeraceae</taxon>
        <taxon>Candidatus Nitrosocosmicus</taxon>
    </lineage>
</organism>
<dbReference type="AlphaFoldDB" id="A0A557SST5"/>
<dbReference type="InterPro" id="IPR035901">
    <property type="entry name" value="GIY-YIG_endonuc_sf"/>
</dbReference>
<dbReference type="NCBIfam" id="TIGR00194">
    <property type="entry name" value="uvrC"/>
    <property type="match status" value="1"/>
</dbReference>
<dbReference type="InterPro" id="IPR001162">
    <property type="entry name" value="UvrC_RNase_H_dom"/>
</dbReference>
<dbReference type="Pfam" id="PF01541">
    <property type="entry name" value="GIY-YIG"/>
    <property type="match status" value="1"/>
</dbReference>
<evidence type="ECO:0000256" key="2">
    <source>
        <dbReference type="ARBA" id="ARBA00022763"/>
    </source>
</evidence>
<dbReference type="FunFam" id="3.40.1440.10:FF:000001">
    <property type="entry name" value="UvrABC system protein C"/>
    <property type="match status" value="1"/>
</dbReference>
<keyword evidence="3" id="KW-0228">DNA excision</keyword>
<evidence type="ECO:0000256" key="1">
    <source>
        <dbReference type="ARBA" id="ARBA00022490"/>
    </source>
</evidence>
<evidence type="ECO:0000259" key="6">
    <source>
        <dbReference type="PROSITE" id="PS50151"/>
    </source>
</evidence>
<keyword evidence="5" id="KW-0234">DNA repair</keyword>
<dbReference type="PANTHER" id="PTHR30562">
    <property type="entry name" value="UVRC/OXIDOREDUCTASE"/>
    <property type="match status" value="1"/>
</dbReference>
<dbReference type="GO" id="GO:0009380">
    <property type="term" value="C:excinuclease repair complex"/>
    <property type="evidence" value="ECO:0007669"/>
    <property type="project" value="InterPro"/>
</dbReference>
<name>A0A557SST5_9ARCH</name>
<accession>A0A557SST5</accession>
<dbReference type="RefSeq" id="WP_261377916.1">
    <property type="nucleotide sequence ID" value="NZ_ML675589.1"/>
</dbReference>
<evidence type="ECO:0000313" key="9">
    <source>
        <dbReference type="EMBL" id="TVP39652.1"/>
    </source>
</evidence>
<evidence type="ECO:0000259" key="8">
    <source>
        <dbReference type="PROSITE" id="PS50165"/>
    </source>
</evidence>
<dbReference type="Proteomes" id="UP000315289">
    <property type="component" value="Unassembled WGS sequence"/>
</dbReference>
<evidence type="ECO:0000256" key="3">
    <source>
        <dbReference type="ARBA" id="ARBA00022769"/>
    </source>
</evidence>
<dbReference type="PROSITE" id="PS50151">
    <property type="entry name" value="UVR"/>
    <property type="match status" value="1"/>
</dbReference>
<dbReference type="Gene3D" id="4.10.860.10">
    <property type="entry name" value="UVR domain"/>
    <property type="match status" value="1"/>
</dbReference>
<dbReference type="CDD" id="cd10434">
    <property type="entry name" value="GIY-YIG_UvrC_Cho"/>
    <property type="match status" value="1"/>
</dbReference>
<dbReference type="SUPFAM" id="SSF82771">
    <property type="entry name" value="GIY-YIG endonuclease"/>
    <property type="match status" value="1"/>
</dbReference>
<evidence type="ECO:0000313" key="10">
    <source>
        <dbReference type="Proteomes" id="UP000315289"/>
    </source>
</evidence>
<reference evidence="9 10" key="1">
    <citation type="journal article" date="2019" name="Front. Microbiol.">
        <title>Ammonia Oxidation by the Arctic Terrestrial Thaumarchaeote Candidatus Nitrosocosmicus arcticus Is Stimulated by Increasing Temperatures.</title>
        <authorList>
            <person name="Alves R.J.E."/>
            <person name="Kerou M."/>
            <person name="Zappe A."/>
            <person name="Bittner R."/>
            <person name="Abby S.S."/>
            <person name="Schmidt H.A."/>
            <person name="Pfeifer K."/>
            <person name="Schleper C."/>
        </authorList>
    </citation>
    <scope>NUCLEOTIDE SEQUENCE [LARGE SCALE GENOMIC DNA]</scope>
    <source>
        <strain evidence="9 10">Kfb</strain>
    </source>
</reference>
<dbReference type="InterPro" id="IPR047296">
    <property type="entry name" value="GIY-YIG_UvrC_Cho"/>
</dbReference>
<protein>
    <submittedName>
        <fullName evidence="9">Excinuclease ABC C subunit</fullName>
    </submittedName>
</protein>
<comment type="caution">
    <text evidence="9">The sequence shown here is derived from an EMBL/GenBank/DDBJ whole genome shotgun (WGS) entry which is preliminary data.</text>
</comment>
<dbReference type="PROSITE" id="PS50164">
    <property type="entry name" value="GIY_YIG"/>
    <property type="match status" value="1"/>
</dbReference>
<dbReference type="EMBL" id="VOAH01000014">
    <property type="protein sequence ID" value="TVP39652.1"/>
    <property type="molecule type" value="Genomic_DNA"/>
</dbReference>
<dbReference type="InterPro" id="IPR000305">
    <property type="entry name" value="GIY-YIG_endonuc"/>
</dbReference>
<dbReference type="Gene3D" id="3.30.420.340">
    <property type="entry name" value="UvrC, RNAse H endonuclease domain"/>
    <property type="match status" value="1"/>
</dbReference>
<dbReference type="InterPro" id="IPR004791">
    <property type="entry name" value="UvrC"/>
</dbReference>
<feature type="domain" description="UVR" evidence="6">
    <location>
        <begin position="210"/>
        <end position="245"/>
    </location>
</feature>
<evidence type="ECO:0000259" key="7">
    <source>
        <dbReference type="PROSITE" id="PS50164"/>
    </source>
</evidence>
<dbReference type="PANTHER" id="PTHR30562:SF1">
    <property type="entry name" value="UVRABC SYSTEM PROTEIN C"/>
    <property type="match status" value="1"/>
</dbReference>
<keyword evidence="1" id="KW-0963">Cytoplasm</keyword>
<dbReference type="SMART" id="SM00465">
    <property type="entry name" value="GIYc"/>
    <property type="match status" value="1"/>
</dbReference>
<dbReference type="Pfam" id="PF08459">
    <property type="entry name" value="UvrC_RNaseH_dom"/>
    <property type="match status" value="1"/>
</dbReference>
<evidence type="ECO:0000256" key="4">
    <source>
        <dbReference type="ARBA" id="ARBA00022881"/>
    </source>
</evidence>
<dbReference type="SUPFAM" id="SSF46600">
    <property type="entry name" value="C-terminal UvrC-binding domain of UvrB"/>
    <property type="match status" value="1"/>
</dbReference>
<dbReference type="InterPro" id="IPR038476">
    <property type="entry name" value="UvrC_RNase_H_dom_sf"/>
</dbReference>
<dbReference type="InterPro" id="IPR036876">
    <property type="entry name" value="UVR_dom_sf"/>
</dbReference>
<keyword evidence="10" id="KW-1185">Reference proteome</keyword>
<sequence length="566" mass="66612">MKAIEISYIKYPYPHKPGVYIMKDDREKIIYIGKAKDLDRRIKSYFSKKISNMPDGNWKTRVLVTKIKSIDYIITDNEIEAYLLESNLIKKYRPIFNIELKDQQRYTYLKITDEKFPRLLVSRRNRMGEFTGTKGEVIGPFVKGSSRYLSVGLLRKMFKIRICTKLPKKECLEYHIGNCDAPCINKINEENYKENITSLKKILEDNETLGDFYKKLETEMKIASNNQNYERAIFIRDTLTRLQNLLQHQKMENNSIEGYKAEEYIGFLEDENQKIMHVMTLMSKNGVINDMKKYQFDLVGDNAIENFICQYYHSSTTVPNVIYLNKSIEEETNLQKALYKMTGTEVKIIPMDFKYFSKEHQNRSDDNNKYSVMQLILNNLKTYVEKSHEPALDELKVLLRLKRLPYIIDCFDISNFGNDFAVGACTRFMNGTPDKNGYRKFKIKKVSHQNDFLMMEEIIRRRYLPHNICEDVPDDKRIDRFPDLIVIDGGKGHLNVAITTLKKIGIEEIDCISLAKENEEVYTPFSNAPIVIPKNKKSLRILQHIRDESHRFGLTYNRYLRKKMLN</sequence>
<dbReference type="Gene3D" id="3.40.1440.10">
    <property type="entry name" value="GIY-YIG endonuclease"/>
    <property type="match status" value="1"/>
</dbReference>
<dbReference type="Pfam" id="PF02151">
    <property type="entry name" value="UVR"/>
    <property type="match status" value="1"/>
</dbReference>
<dbReference type="GO" id="GO:0006289">
    <property type="term" value="P:nucleotide-excision repair"/>
    <property type="evidence" value="ECO:0007669"/>
    <property type="project" value="InterPro"/>
</dbReference>
<dbReference type="InterPro" id="IPR001943">
    <property type="entry name" value="UVR_dom"/>
</dbReference>
<dbReference type="Pfam" id="PF22920">
    <property type="entry name" value="UvrC_RNaseH"/>
    <property type="match status" value="1"/>
</dbReference>
<keyword evidence="2" id="KW-0227">DNA damage</keyword>
<proteinExistence type="predicted"/>